<dbReference type="InterPro" id="IPR007709">
    <property type="entry name" value="N-FG_amidohydro"/>
</dbReference>
<accession>A0A9E7ZIT0</accession>
<dbReference type="Pfam" id="PF05013">
    <property type="entry name" value="FGase"/>
    <property type="match status" value="1"/>
</dbReference>
<sequence length="257" mass="28561">MLLDPNEPHPVGSRRCDSTSPVVFVCEHAGNLLPRRCGDLGVSEGDMTRHIAWDVGAFRVAELMAERFDAPLVWQRYSRLVIDCNRHLGAPSLIPEVSEATPIPGNFRLFQNERRARIAEIWQPFQDEVGALLERRAARGLPTLLVAMHSFTPVYLGRTRPWHVGFLPGAITWPSLALYDALKPSGTLTVALDQPYRIDEYDQTIPVHGDARQIPSTLVEIRNDLIADEEGCREWCDLLGDALDSVLATASPAASVF</sequence>
<dbReference type="SUPFAM" id="SSF53187">
    <property type="entry name" value="Zn-dependent exopeptidases"/>
    <property type="match status" value="1"/>
</dbReference>
<protein>
    <submittedName>
        <fullName evidence="1">N-formylglutamate amidohydrolase</fullName>
    </submittedName>
</protein>
<dbReference type="AlphaFoldDB" id="A0A9E7ZIT0"/>
<dbReference type="EMBL" id="CP102774">
    <property type="protein sequence ID" value="UZF85643.1"/>
    <property type="molecule type" value="Genomic_DNA"/>
</dbReference>
<reference evidence="1" key="1">
    <citation type="submission" date="2022-08" db="EMBL/GenBank/DDBJ databases">
        <title>Complete Genome Sequences of 2 Bosea sp. soil isolates.</title>
        <authorList>
            <person name="Alvarez Arevalo M."/>
            <person name="Sterndorff E.B."/>
            <person name="Faurdal D."/>
            <person name="Joergensen T.S."/>
            <person name="Weber T."/>
        </authorList>
    </citation>
    <scope>NUCLEOTIDE SEQUENCE</scope>
    <source>
        <strain evidence="1">NBC_00436</strain>
    </source>
</reference>
<proteinExistence type="predicted"/>
<organism evidence="1">
    <name type="scientific">Bosea sp. NBC_00436</name>
    <dbReference type="NCBI Taxonomy" id="2969620"/>
    <lineage>
        <taxon>Bacteria</taxon>
        <taxon>Pseudomonadati</taxon>
        <taxon>Pseudomonadota</taxon>
        <taxon>Alphaproteobacteria</taxon>
        <taxon>Hyphomicrobiales</taxon>
        <taxon>Boseaceae</taxon>
        <taxon>Bosea</taxon>
    </lineage>
</organism>
<gene>
    <name evidence="1" type="ORF">NWE54_17675</name>
</gene>
<dbReference type="InterPro" id="IPR011227">
    <property type="entry name" value="UCP029730"/>
</dbReference>
<dbReference type="PIRSF" id="PIRSF029730">
    <property type="entry name" value="UCP029730"/>
    <property type="match status" value="1"/>
</dbReference>
<name>A0A9E7ZIT0_9HYPH</name>
<evidence type="ECO:0000313" key="1">
    <source>
        <dbReference type="EMBL" id="UZF85643.1"/>
    </source>
</evidence>
<dbReference type="Gene3D" id="3.40.630.40">
    <property type="entry name" value="Zn-dependent exopeptidases"/>
    <property type="match status" value="1"/>
</dbReference>